<feature type="compositionally biased region" description="Basic and acidic residues" evidence="13">
    <location>
        <begin position="856"/>
        <end position="865"/>
    </location>
</feature>
<dbReference type="OrthoDB" id="10013020at2759"/>
<evidence type="ECO:0000256" key="1">
    <source>
        <dbReference type="ARBA" id="ARBA00004236"/>
    </source>
</evidence>
<keyword evidence="8" id="KW-0970">Cilium biogenesis/degradation</keyword>
<evidence type="ECO:0000256" key="8">
    <source>
        <dbReference type="ARBA" id="ARBA00022794"/>
    </source>
</evidence>
<evidence type="ECO:0000256" key="2">
    <source>
        <dbReference type="ARBA" id="ARBA00004430"/>
    </source>
</evidence>
<sequence>MVTLLSEIHFWTTQEDIILKNTDYGSFKYHNKKEGNDLVNSHSKKKYCEQRGVLWYLPNKRPQKLKDKLKELEEHLIHNRIVNFKFEENKLILLLSTGLLVTISVNNKTGDLTNIIFDKQLSAKLQANIICDGTIFDNQVICICNDGHVLGYGGQWKEGWVLEGGPRRRLNYYNEWLVVWGKAGAEHPQPWSPLAKDHQRANLHLYWIGAGDPELLSYKKTDAEPLEMVVSKLKHRTLIVIEQKVTQRGAVSVEISNFELVGTNLKRISVTSVPLQTQVSCLALSKLEDRLLICCIDGSLALLDRNRGSTRTVKAGFIPTLLDWHPDGAVVAVANDRGQLQYYDTALNCIKSQFLNEDCLPSPIVNLSIYFNQHFSIASINWGSKDLIIAFEQGPIATITHVNKSLNFKALTQNYLSLGKVDKAIKLLLSWEFREDSFFALQRIVAHLMRSPLNEEVAHHLQNALGCYHNSPVPIRSQIRHRYDSQVISLTRRFFHQLVRSEMFETAFLLAVDVGHHDLFMDLHYIAVKIGETEMAAAARAQASALLSRCSSETSNCSRSSCSQCSETESSSSEESSFENQPDTQETGIKTPYVPPLPLNSDNCLATDFNQPDPTTYKPATGVPTAPPITSYLNDCFRFNYTPRATYVKSPQVPSSFNKVALPSTPVVASNVSIMPPPIPFTVPISSAGVLPYMHSTSFGESFNANPIVSNAFSLNGNIFGNAAMQSTSFMTNSKFPGAHISDYSINNTKKPPLPTGKVPASVIPKLNHTEDLISFNTASNCVINKKHQPKVKFSDTVTAFIVPEIKRPQRPVPPSHVTDPQKELADSLPLCHPNEDYLKDFTPVKKEDGSEESESEKPKIKVIH</sequence>
<dbReference type="Pfam" id="PF11768">
    <property type="entry name" value="Frtz"/>
    <property type="match status" value="2"/>
</dbReference>
<gene>
    <name evidence="14" type="ORF">PSYICH_LOCUS4968</name>
</gene>
<feature type="region of interest" description="Disordered" evidence="13">
    <location>
        <begin position="553"/>
        <end position="594"/>
    </location>
</feature>
<evidence type="ECO:0000256" key="7">
    <source>
        <dbReference type="ARBA" id="ARBA00022737"/>
    </source>
</evidence>
<evidence type="ECO:0000256" key="6">
    <source>
        <dbReference type="ARBA" id="ARBA00022574"/>
    </source>
</evidence>
<dbReference type="InterPro" id="IPR015943">
    <property type="entry name" value="WD40/YVTN_repeat-like_dom_sf"/>
</dbReference>
<feature type="region of interest" description="Disordered" evidence="13">
    <location>
        <begin position="806"/>
        <end position="865"/>
    </location>
</feature>
<feature type="compositionally biased region" description="Low complexity" evidence="13">
    <location>
        <begin position="553"/>
        <end position="581"/>
    </location>
</feature>
<dbReference type="EMBL" id="OV651827">
    <property type="protein sequence ID" value="CAH1103959.1"/>
    <property type="molecule type" value="Genomic_DNA"/>
</dbReference>
<evidence type="ECO:0000256" key="5">
    <source>
        <dbReference type="ARBA" id="ARBA00022490"/>
    </source>
</evidence>
<evidence type="ECO:0000256" key="3">
    <source>
        <dbReference type="ARBA" id="ARBA00006059"/>
    </source>
</evidence>
<dbReference type="GO" id="GO:0097541">
    <property type="term" value="C:axonemal basal plate"/>
    <property type="evidence" value="ECO:0007669"/>
    <property type="project" value="TreeGrafter"/>
</dbReference>
<dbReference type="GO" id="GO:0044782">
    <property type="term" value="P:cilium organization"/>
    <property type="evidence" value="ECO:0007669"/>
    <property type="project" value="TreeGrafter"/>
</dbReference>
<keyword evidence="9" id="KW-0969">Cilium</keyword>
<dbReference type="PANTHER" id="PTHR13667:SF5">
    <property type="entry name" value="WD REPEAT-CONTAINING AND PLANAR CELL POLARITY EFFECTOR PROTEIN FRITZ HOMOLOG"/>
    <property type="match status" value="1"/>
</dbReference>
<dbReference type="GO" id="GO:0045184">
    <property type="term" value="P:establishment of protein localization"/>
    <property type="evidence" value="ECO:0007669"/>
    <property type="project" value="TreeGrafter"/>
</dbReference>
<comment type="similarity">
    <text evidence="3">Belongs to the WD repeat fritz family.</text>
</comment>
<dbReference type="Proteomes" id="UP001153636">
    <property type="component" value="Chromosome 15"/>
</dbReference>
<evidence type="ECO:0000313" key="15">
    <source>
        <dbReference type="Proteomes" id="UP001153636"/>
    </source>
</evidence>
<proteinExistence type="inferred from homology"/>
<evidence type="ECO:0000256" key="4">
    <source>
        <dbReference type="ARBA" id="ARBA00022475"/>
    </source>
</evidence>
<feature type="compositionally biased region" description="Basic and acidic residues" evidence="13">
    <location>
        <begin position="834"/>
        <end position="849"/>
    </location>
</feature>
<evidence type="ECO:0008006" key="16">
    <source>
        <dbReference type="Google" id="ProtNLM"/>
    </source>
</evidence>
<comment type="subcellular location">
    <subcellularLocation>
        <location evidence="1">Cell membrane</location>
    </subcellularLocation>
    <subcellularLocation>
        <location evidence="2">Cytoplasm</location>
        <location evidence="2">Cytoskeleton</location>
        <location evidence="2">Cilium axoneme</location>
    </subcellularLocation>
</comment>
<dbReference type="Gene3D" id="2.130.10.10">
    <property type="entry name" value="YVTN repeat-like/Quinoprotein amine dehydrogenase"/>
    <property type="match status" value="1"/>
</dbReference>
<evidence type="ECO:0000313" key="14">
    <source>
        <dbReference type="EMBL" id="CAH1103959.1"/>
    </source>
</evidence>
<evidence type="ECO:0000256" key="11">
    <source>
        <dbReference type="ARBA" id="ARBA00023212"/>
    </source>
</evidence>
<keyword evidence="7" id="KW-0677">Repeat</keyword>
<dbReference type="GO" id="GO:0007399">
    <property type="term" value="P:nervous system development"/>
    <property type="evidence" value="ECO:0007669"/>
    <property type="project" value="TreeGrafter"/>
</dbReference>
<keyword evidence="6" id="KW-0853">WD repeat</keyword>
<evidence type="ECO:0000256" key="13">
    <source>
        <dbReference type="SAM" id="MobiDB-lite"/>
    </source>
</evidence>
<evidence type="ECO:0000256" key="9">
    <source>
        <dbReference type="ARBA" id="ARBA00023069"/>
    </source>
</evidence>
<organism evidence="14 15">
    <name type="scientific">Psylliodes chrysocephalus</name>
    <dbReference type="NCBI Taxonomy" id="3402493"/>
    <lineage>
        <taxon>Eukaryota</taxon>
        <taxon>Metazoa</taxon>
        <taxon>Ecdysozoa</taxon>
        <taxon>Arthropoda</taxon>
        <taxon>Hexapoda</taxon>
        <taxon>Insecta</taxon>
        <taxon>Pterygota</taxon>
        <taxon>Neoptera</taxon>
        <taxon>Endopterygota</taxon>
        <taxon>Coleoptera</taxon>
        <taxon>Polyphaga</taxon>
        <taxon>Cucujiformia</taxon>
        <taxon>Chrysomeloidea</taxon>
        <taxon>Chrysomelidae</taxon>
        <taxon>Galerucinae</taxon>
        <taxon>Alticini</taxon>
        <taxon>Psylliodes</taxon>
    </lineage>
</organism>
<evidence type="ECO:0000256" key="10">
    <source>
        <dbReference type="ARBA" id="ARBA00023136"/>
    </source>
</evidence>
<keyword evidence="15" id="KW-1185">Reference proteome</keyword>
<reference evidence="14" key="1">
    <citation type="submission" date="2022-01" db="EMBL/GenBank/DDBJ databases">
        <authorList>
            <person name="King R."/>
        </authorList>
    </citation>
    <scope>NUCLEOTIDE SEQUENCE</scope>
</reference>
<keyword evidence="10" id="KW-0472">Membrane</keyword>
<dbReference type="SUPFAM" id="SSF50978">
    <property type="entry name" value="WD40 repeat-like"/>
    <property type="match status" value="1"/>
</dbReference>
<accession>A0A9P0CRU0</accession>
<keyword evidence="5" id="KW-0963">Cytoplasm</keyword>
<dbReference type="PANTHER" id="PTHR13667">
    <property type="entry name" value="HOMOLOC-13"/>
    <property type="match status" value="1"/>
</dbReference>
<dbReference type="AlphaFoldDB" id="A0A9P0CRU0"/>
<keyword evidence="12" id="KW-0966">Cell projection</keyword>
<name>A0A9P0CRU0_9CUCU</name>
<evidence type="ECO:0000256" key="12">
    <source>
        <dbReference type="ARBA" id="ARBA00023273"/>
    </source>
</evidence>
<feature type="non-terminal residue" evidence="14">
    <location>
        <position position="865"/>
    </location>
</feature>
<protein>
    <recommendedName>
        <fullName evidence="16">WD repeat-containing and planar cell polarity effector protein fritz</fullName>
    </recommendedName>
</protein>
<keyword evidence="11" id="KW-0206">Cytoskeleton</keyword>
<keyword evidence="4" id="KW-1003">Cell membrane</keyword>
<dbReference type="GO" id="GO:0005886">
    <property type="term" value="C:plasma membrane"/>
    <property type="evidence" value="ECO:0007669"/>
    <property type="project" value="UniProtKB-SubCell"/>
</dbReference>
<dbReference type="InterPro" id="IPR036322">
    <property type="entry name" value="WD40_repeat_dom_sf"/>
</dbReference>
<dbReference type="InterPro" id="IPR024511">
    <property type="entry name" value="Frtz"/>
</dbReference>